<dbReference type="RefSeq" id="WP_062656897.1">
    <property type="nucleotide sequence ID" value="NZ_BCSY01000045.1"/>
</dbReference>
<protein>
    <submittedName>
        <fullName evidence="1">Gp43</fullName>
    </submittedName>
</protein>
<keyword evidence="2" id="KW-1185">Reference proteome</keyword>
<accession>A0A117IA38</accession>
<evidence type="ECO:0000313" key="1">
    <source>
        <dbReference type="EMBL" id="GAS95777.1"/>
    </source>
</evidence>
<dbReference type="Proteomes" id="UP000069443">
    <property type="component" value="Unassembled WGS sequence"/>
</dbReference>
<reference evidence="2" key="2">
    <citation type="submission" date="2016-02" db="EMBL/GenBank/DDBJ databases">
        <title>Draft genome sequence of five rapidly growing Mycobacterium species.</title>
        <authorList>
            <person name="Katahira K."/>
            <person name="Gotou Y."/>
            <person name="Iida K."/>
            <person name="Ogura Y."/>
            <person name="Hayashi T."/>
        </authorList>
    </citation>
    <scope>NUCLEOTIDE SEQUENCE [LARGE SCALE GENOMIC DNA]</scope>
    <source>
        <strain evidence="2">JCM15298</strain>
    </source>
</reference>
<gene>
    <name evidence="1" type="ORF">RMCC_2743</name>
</gene>
<comment type="caution">
    <text evidence="1">The sequence shown here is derived from an EMBL/GenBank/DDBJ whole genome shotgun (WGS) entry which is preliminary data.</text>
</comment>
<reference evidence="2" key="1">
    <citation type="journal article" date="2016" name="Genome Announc.">
        <title>Draft Genome Sequences of Five Rapidly Growing Mycobacterium Species, M. thermoresistibile, M. fortuitum subsp. acetamidolyticum, M. canariasense, M. brisbanense, and M. novocastrense.</title>
        <authorList>
            <person name="Katahira K."/>
            <person name="Ogura Y."/>
            <person name="Gotoh Y."/>
            <person name="Hayashi T."/>
        </authorList>
    </citation>
    <scope>NUCLEOTIDE SEQUENCE [LARGE SCALE GENOMIC DNA]</scope>
    <source>
        <strain evidence="2">JCM15298</strain>
    </source>
</reference>
<name>A0A117IA38_MYCCR</name>
<organism evidence="1 2">
    <name type="scientific">Mycolicibacterium canariasense</name>
    <name type="common">Mycobacterium canariasense</name>
    <dbReference type="NCBI Taxonomy" id="228230"/>
    <lineage>
        <taxon>Bacteria</taxon>
        <taxon>Bacillati</taxon>
        <taxon>Actinomycetota</taxon>
        <taxon>Actinomycetes</taxon>
        <taxon>Mycobacteriales</taxon>
        <taxon>Mycobacteriaceae</taxon>
        <taxon>Mycolicibacterium</taxon>
    </lineage>
</organism>
<dbReference type="STRING" id="228230.RMCC_2743"/>
<evidence type="ECO:0000313" key="2">
    <source>
        <dbReference type="Proteomes" id="UP000069443"/>
    </source>
</evidence>
<sequence>MEHLALIRRAAKQRENRRQAFDAADEELRRLIREGFEQGLSGEQLAEAAGLSLSRIYQIRDGRR</sequence>
<proteinExistence type="predicted"/>
<dbReference type="OrthoDB" id="4752968at2"/>
<dbReference type="EMBL" id="BCSY01000045">
    <property type="protein sequence ID" value="GAS95777.1"/>
    <property type="molecule type" value="Genomic_DNA"/>
</dbReference>
<dbReference type="AlphaFoldDB" id="A0A117IA38"/>